<accession>A0ACB8BZP9</accession>
<dbReference type="EMBL" id="MU266335">
    <property type="protein sequence ID" value="KAH7930118.1"/>
    <property type="molecule type" value="Genomic_DNA"/>
</dbReference>
<comment type="caution">
    <text evidence="1">The sequence shown here is derived from an EMBL/GenBank/DDBJ whole genome shotgun (WGS) entry which is preliminary data.</text>
</comment>
<dbReference type="Proteomes" id="UP000790709">
    <property type="component" value="Unassembled WGS sequence"/>
</dbReference>
<keyword evidence="2" id="KW-1185">Reference proteome</keyword>
<name>A0ACB8BZP9_9AGAM</name>
<protein>
    <submittedName>
        <fullName evidence="1">Uncharacterized protein</fullName>
    </submittedName>
</protein>
<organism evidence="1 2">
    <name type="scientific">Leucogyrophana mollusca</name>
    <dbReference type="NCBI Taxonomy" id="85980"/>
    <lineage>
        <taxon>Eukaryota</taxon>
        <taxon>Fungi</taxon>
        <taxon>Dikarya</taxon>
        <taxon>Basidiomycota</taxon>
        <taxon>Agaricomycotina</taxon>
        <taxon>Agaricomycetes</taxon>
        <taxon>Agaricomycetidae</taxon>
        <taxon>Boletales</taxon>
        <taxon>Boletales incertae sedis</taxon>
        <taxon>Leucogyrophana</taxon>
    </lineage>
</organism>
<evidence type="ECO:0000313" key="1">
    <source>
        <dbReference type="EMBL" id="KAH7930118.1"/>
    </source>
</evidence>
<proteinExistence type="predicted"/>
<evidence type="ECO:0000313" key="2">
    <source>
        <dbReference type="Proteomes" id="UP000790709"/>
    </source>
</evidence>
<sequence length="155" mass="17222">MHDAHTRARTRRPWQAQDPYLSLTPKTLAQVILPIPVSVQITPDTQDTLPVNSGPPARTYSAPSSSSSSYHSPPVHTHAFFTALERTFPTPTACGLMRATRALLVDHVGRVRREGLGVKDLDNQAYLFVRHLRASCQDDNAHEERLGDDAVVIQY</sequence>
<gene>
    <name evidence="1" type="ORF">BV22DRAFT_1125269</name>
</gene>
<reference evidence="1" key="1">
    <citation type="journal article" date="2021" name="New Phytol.">
        <title>Evolutionary innovations through gain and loss of genes in the ectomycorrhizal Boletales.</title>
        <authorList>
            <person name="Wu G."/>
            <person name="Miyauchi S."/>
            <person name="Morin E."/>
            <person name="Kuo A."/>
            <person name="Drula E."/>
            <person name="Varga T."/>
            <person name="Kohler A."/>
            <person name="Feng B."/>
            <person name="Cao Y."/>
            <person name="Lipzen A."/>
            <person name="Daum C."/>
            <person name="Hundley H."/>
            <person name="Pangilinan J."/>
            <person name="Johnson J."/>
            <person name="Barry K."/>
            <person name="LaButti K."/>
            <person name="Ng V."/>
            <person name="Ahrendt S."/>
            <person name="Min B."/>
            <person name="Choi I.G."/>
            <person name="Park H."/>
            <person name="Plett J.M."/>
            <person name="Magnuson J."/>
            <person name="Spatafora J.W."/>
            <person name="Nagy L.G."/>
            <person name="Henrissat B."/>
            <person name="Grigoriev I.V."/>
            <person name="Yang Z.L."/>
            <person name="Xu J."/>
            <person name="Martin F.M."/>
        </authorList>
    </citation>
    <scope>NUCLEOTIDE SEQUENCE</scope>
    <source>
        <strain evidence="1">KUC20120723A-06</strain>
    </source>
</reference>